<name>A0ABV1GLF5_9FIRM</name>
<protein>
    <submittedName>
        <fullName evidence="2">RNA-binding domain-containing protein</fullName>
    </submittedName>
</protein>
<dbReference type="PANTHER" id="PTHR30595">
    <property type="entry name" value="GLPR-RELATED TRANSCRIPTIONAL REPRESSOR"/>
    <property type="match status" value="1"/>
</dbReference>
<dbReference type="Gene3D" id="3.30.565.60">
    <property type="match status" value="1"/>
</dbReference>
<dbReference type="Proteomes" id="UP001480973">
    <property type="component" value="Unassembled WGS sequence"/>
</dbReference>
<reference evidence="2 3" key="1">
    <citation type="submission" date="2024-03" db="EMBL/GenBank/DDBJ databases">
        <title>Human intestinal bacterial collection.</title>
        <authorList>
            <person name="Pauvert C."/>
            <person name="Hitch T.C.A."/>
            <person name="Clavel T."/>
        </authorList>
    </citation>
    <scope>NUCLEOTIDE SEQUENCE [LARGE SCALE GENOMIC DNA]</scope>
    <source>
        <strain evidence="2 3">CLA-JM-H10</strain>
    </source>
</reference>
<gene>
    <name evidence="2" type="ORF">WMO38_04270</name>
</gene>
<dbReference type="InterPro" id="IPR007421">
    <property type="entry name" value="Schlafen_AlbA_2_dom"/>
</dbReference>
<sequence>MNGDDAMELEMGVEDLLNKRKLESDRIEFKTGWNPDDIYHSVCAFANDYNNDGGGYIVVGVEEENGVAKRPVKGLPEYMLDSIQKDMLGYNNLISPPYFPQGIPAEVDGKWIFVIVVRTGQQRPYKSPEHVTSKKEKKYNYYIRYQTSSVKANSEQERELINMSDQTPFDCRANHKATFEDISPVLLEDHLRKTGSKLAKQVRERGVEEILNDMQLLVGPPELRYIQNVAIMMFCEHPEKFFGYTYVQMTSFPKGSIENPSISEDFPNITGSVPQMIQATMERFRNLIIREKVIKVPNQMEALRIFNYPYQAIEEAVVNAFYHRDYMSFEPITIEIEPDCINIMNFPGIDRSISEKTIAEGKRFVSRYYRNRRLGEFLKELDLSEGHSSGIPTIQEELEKNGSPRAEFFTDEDRRAMRIRIPIHPAFLEADDQVSLSDSYEKATKKLSKKKIEQYDKILKLLNDGEWHKTAEIAENLGLKDTRTKELLKELIVLDKLIDNGKTKGKLYRLK</sequence>
<dbReference type="Gene3D" id="3.30.950.30">
    <property type="entry name" value="Schlafen, AAA domain"/>
    <property type="match status" value="1"/>
</dbReference>
<evidence type="ECO:0000259" key="1">
    <source>
        <dbReference type="Pfam" id="PF04326"/>
    </source>
</evidence>
<proteinExistence type="predicted"/>
<accession>A0ABV1GLF5</accession>
<feature type="domain" description="Schlafen AlbA-2" evidence="1">
    <location>
        <begin position="23"/>
        <end position="153"/>
    </location>
</feature>
<evidence type="ECO:0000313" key="3">
    <source>
        <dbReference type="Proteomes" id="UP001480973"/>
    </source>
</evidence>
<dbReference type="Pfam" id="PF13749">
    <property type="entry name" value="HATPase_c_4"/>
    <property type="match status" value="1"/>
</dbReference>
<dbReference type="InterPro" id="IPR038461">
    <property type="entry name" value="Schlafen_AlbA_2_dom_sf"/>
</dbReference>
<dbReference type="Pfam" id="PF04326">
    <property type="entry name" value="SLFN_AlbA_2"/>
    <property type="match status" value="1"/>
</dbReference>
<organism evidence="2 3">
    <name type="scientific">Lachnospira intestinalis</name>
    <dbReference type="NCBI Taxonomy" id="3133158"/>
    <lineage>
        <taxon>Bacteria</taxon>
        <taxon>Bacillati</taxon>
        <taxon>Bacillota</taxon>
        <taxon>Clostridia</taxon>
        <taxon>Lachnospirales</taxon>
        <taxon>Lachnospiraceae</taxon>
        <taxon>Lachnospira</taxon>
    </lineage>
</organism>
<evidence type="ECO:0000313" key="2">
    <source>
        <dbReference type="EMBL" id="MEQ2534323.1"/>
    </source>
</evidence>
<dbReference type="PANTHER" id="PTHR30595:SF6">
    <property type="entry name" value="SCHLAFEN ALBA-2 DOMAIN-CONTAINING PROTEIN"/>
    <property type="match status" value="1"/>
</dbReference>
<dbReference type="InterPro" id="IPR038475">
    <property type="entry name" value="RecG_C_sf"/>
</dbReference>
<keyword evidence="3" id="KW-1185">Reference proteome</keyword>
<comment type="caution">
    <text evidence="2">The sequence shown here is derived from an EMBL/GenBank/DDBJ whole genome shotgun (WGS) entry which is preliminary data.</text>
</comment>
<dbReference type="EMBL" id="JBBMES010000003">
    <property type="protein sequence ID" value="MEQ2534323.1"/>
    <property type="molecule type" value="Genomic_DNA"/>
</dbReference>